<evidence type="ECO:0000313" key="3">
    <source>
        <dbReference type="Proteomes" id="UP000770661"/>
    </source>
</evidence>
<feature type="region of interest" description="Disordered" evidence="1">
    <location>
        <begin position="1"/>
        <end position="46"/>
    </location>
</feature>
<comment type="caution">
    <text evidence="2">The sequence shown here is derived from an EMBL/GenBank/DDBJ whole genome shotgun (WGS) entry which is preliminary data.</text>
</comment>
<gene>
    <name evidence="2" type="ORF">GWK47_012527</name>
</gene>
<sequence>MAEFHSARPRAHAAPLTDAPNARRSALPPGQVQLNSTVPRRPARAPAPVASRLWFRLGPSEIPGPHRGYEDRPALPHGAGTCNSTVSRRPCNTPAPVASLLGPPGIPGPRQGDGGSPRIAPRGGVQLYGSPRFAPRGGYVQLYGAMTPCNTTRPCGFSSGPPLGPRGIARDTRGGARGEVQLYGAATSCKTTAPVASPGFLLGPRGMAGHTQQGFRTP</sequence>
<keyword evidence="3" id="KW-1185">Reference proteome</keyword>
<evidence type="ECO:0000256" key="1">
    <source>
        <dbReference type="SAM" id="MobiDB-lite"/>
    </source>
</evidence>
<protein>
    <submittedName>
        <fullName evidence="2">Uncharacterized protein</fullName>
    </submittedName>
</protein>
<name>A0A8J4Y186_CHIOP</name>
<evidence type="ECO:0000313" key="2">
    <source>
        <dbReference type="EMBL" id="KAG0715184.1"/>
    </source>
</evidence>
<reference evidence="2" key="1">
    <citation type="submission" date="2020-07" db="EMBL/GenBank/DDBJ databases">
        <title>The High-quality genome of the commercially important snow crab, Chionoecetes opilio.</title>
        <authorList>
            <person name="Jeong J.-H."/>
            <person name="Ryu S."/>
        </authorList>
    </citation>
    <scope>NUCLEOTIDE SEQUENCE</scope>
    <source>
        <strain evidence="2">MADBK_172401_WGS</strain>
        <tissue evidence="2">Digestive gland</tissue>
    </source>
</reference>
<accession>A0A8J4Y186</accession>
<proteinExistence type="predicted"/>
<dbReference type="AlphaFoldDB" id="A0A8J4Y186"/>
<organism evidence="2 3">
    <name type="scientific">Chionoecetes opilio</name>
    <name type="common">Atlantic snow crab</name>
    <name type="synonym">Cancer opilio</name>
    <dbReference type="NCBI Taxonomy" id="41210"/>
    <lineage>
        <taxon>Eukaryota</taxon>
        <taxon>Metazoa</taxon>
        <taxon>Ecdysozoa</taxon>
        <taxon>Arthropoda</taxon>
        <taxon>Crustacea</taxon>
        <taxon>Multicrustacea</taxon>
        <taxon>Malacostraca</taxon>
        <taxon>Eumalacostraca</taxon>
        <taxon>Eucarida</taxon>
        <taxon>Decapoda</taxon>
        <taxon>Pleocyemata</taxon>
        <taxon>Brachyura</taxon>
        <taxon>Eubrachyura</taxon>
        <taxon>Majoidea</taxon>
        <taxon>Majidae</taxon>
        <taxon>Chionoecetes</taxon>
    </lineage>
</organism>
<dbReference type="Proteomes" id="UP000770661">
    <property type="component" value="Unassembled WGS sequence"/>
</dbReference>
<feature type="region of interest" description="Disordered" evidence="1">
    <location>
        <begin position="65"/>
        <end position="124"/>
    </location>
</feature>
<dbReference type="EMBL" id="JACEEZ010019940">
    <property type="protein sequence ID" value="KAG0715184.1"/>
    <property type="molecule type" value="Genomic_DNA"/>
</dbReference>